<dbReference type="Pfam" id="PF14192">
    <property type="entry name" value="DUF4314"/>
    <property type="match status" value="1"/>
</dbReference>
<keyword evidence="4" id="KW-1185">Reference proteome</keyword>
<feature type="domain" description="DUF4314" evidence="2">
    <location>
        <begin position="6"/>
        <end position="72"/>
    </location>
</feature>
<dbReference type="AlphaFoldDB" id="A0A4R1M9L1"/>
<name>A0A4R1M9L1_9FIRM</name>
<dbReference type="InterPro" id="IPR025463">
    <property type="entry name" value="DUF4314"/>
</dbReference>
<evidence type="ECO:0000259" key="2">
    <source>
        <dbReference type="Pfam" id="PF14192"/>
    </source>
</evidence>
<comment type="caution">
    <text evidence="3">The sequence shown here is derived from an EMBL/GenBank/DDBJ whole genome shotgun (WGS) entry which is preliminary data.</text>
</comment>
<evidence type="ECO:0000313" key="3">
    <source>
        <dbReference type="EMBL" id="TCK89046.1"/>
    </source>
</evidence>
<accession>A0A4R1M9L1</accession>
<dbReference type="Proteomes" id="UP000294545">
    <property type="component" value="Unassembled WGS sequence"/>
</dbReference>
<protein>
    <submittedName>
        <fullName evidence="3">Uncharacterized protein DUF4314</fullName>
    </submittedName>
</protein>
<feature type="region of interest" description="Disordered" evidence="1">
    <location>
        <begin position="73"/>
        <end position="93"/>
    </location>
</feature>
<dbReference type="RefSeq" id="WP_132283131.1">
    <property type="nucleotide sequence ID" value="NZ_SMGQ01000016.1"/>
</dbReference>
<gene>
    <name evidence="3" type="ORF">EDC19_2460</name>
</gene>
<reference evidence="3 4" key="1">
    <citation type="submission" date="2019-03" db="EMBL/GenBank/DDBJ databases">
        <title>Genomic Encyclopedia of Type Strains, Phase IV (KMG-IV): sequencing the most valuable type-strain genomes for metagenomic binning, comparative biology and taxonomic classification.</title>
        <authorList>
            <person name="Goeker M."/>
        </authorList>
    </citation>
    <scope>NUCLEOTIDE SEQUENCE [LARGE SCALE GENOMIC DNA]</scope>
    <source>
        <strain evidence="3 4">DSM 24176</strain>
    </source>
</reference>
<dbReference type="EMBL" id="SMGQ01000016">
    <property type="protein sequence ID" value="TCK89046.1"/>
    <property type="molecule type" value="Genomic_DNA"/>
</dbReference>
<organism evidence="3 4">
    <name type="scientific">Natranaerovirga hydrolytica</name>
    <dbReference type="NCBI Taxonomy" id="680378"/>
    <lineage>
        <taxon>Bacteria</taxon>
        <taxon>Bacillati</taxon>
        <taxon>Bacillota</taxon>
        <taxon>Clostridia</taxon>
        <taxon>Lachnospirales</taxon>
        <taxon>Natranaerovirgaceae</taxon>
        <taxon>Natranaerovirga</taxon>
    </lineage>
</organism>
<proteinExistence type="predicted"/>
<evidence type="ECO:0000256" key="1">
    <source>
        <dbReference type="SAM" id="MobiDB-lite"/>
    </source>
</evidence>
<evidence type="ECO:0000313" key="4">
    <source>
        <dbReference type="Proteomes" id="UP000294545"/>
    </source>
</evidence>
<dbReference type="OrthoDB" id="9813511at2"/>
<sequence>MQFDRNWVESIKERYPAGTRIRLESMDDPYAPVPLGIEGTVDFVDDIGQIHMKWDNNRRLALVPGEDRFSVISRPEQSQLSENETEQFGMKME</sequence>